<evidence type="ECO:0000313" key="1">
    <source>
        <dbReference type="EMBL" id="PYI17158.1"/>
    </source>
</evidence>
<keyword evidence="2" id="KW-1185">Reference proteome</keyword>
<organism evidence="1 2">
    <name type="scientific">Aspergillus violaceofuscus (strain CBS 115571)</name>
    <dbReference type="NCBI Taxonomy" id="1450538"/>
    <lineage>
        <taxon>Eukaryota</taxon>
        <taxon>Fungi</taxon>
        <taxon>Dikarya</taxon>
        <taxon>Ascomycota</taxon>
        <taxon>Pezizomycotina</taxon>
        <taxon>Eurotiomycetes</taxon>
        <taxon>Eurotiomycetidae</taxon>
        <taxon>Eurotiales</taxon>
        <taxon>Aspergillaceae</taxon>
        <taxon>Aspergillus</taxon>
    </lineage>
</organism>
<dbReference type="Proteomes" id="UP000249829">
    <property type="component" value="Unassembled WGS sequence"/>
</dbReference>
<proteinExistence type="predicted"/>
<dbReference type="EMBL" id="KZ825160">
    <property type="protein sequence ID" value="PYI17158.1"/>
    <property type="molecule type" value="Genomic_DNA"/>
</dbReference>
<accession>A0A2V5H026</accession>
<name>A0A2V5H026_ASPV1</name>
<gene>
    <name evidence="1" type="ORF">BO99DRAFT_404610</name>
</gene>
<evidence type="ECO:0000313" key="2">
    <source>
        <dbReference type="Proteomes" id="UP000249829"/>
    </source>
</evidence>
<reference evidence="1 2" key="1">
    <citation type="submission" date="2018-02" db="EMBL/GenBank/DDBJ databases">
        <title>The genomes of Aspergillus section Nigri reveals drivers in fungal speciation.</title>
        <authorList>
            <consortium name="DOE Joint Genome Institute"/>
            <person name="Vesth T.C."/>
            <person name="Nybo J."/>
            <person name="Theobald S."/>
            <person name="Brandl J."/>
            <person name="Frisvad J.C."/>
            <person name="Nielsen K.F."/>
            <person name="Lyhne E.K."/>
            <person name="Kogle M.E."/>
            <person name="Kuo A."/>
            <person name="Riley R."/>
            <person name="Clum A."/>
            <person name="Nolan M."/>
            <person name="Lipzen A."/>
            <person name="Salamov A."/>
            <person name="Henrissat B."/>
            <person name="Wiebenga A."/>
            <person name="De vries R.P."/>
            <person name="Grigoriev I.V."/>
            <person name="Mortensen U.H."/>
            <person name="Andersen M.R."/>
            <person name="Baker S.E."/>
        </authorList>
    </citation>
    <scope>NUCLEOTIDE SEQUENCE [LARGE SCALE GENOMIC DNA]</scope>
    <source>
        <strain evidence="1 2">CBS 115571</strain>
    </source>
</reference>
<dbReference type="AlphaFoldDB" id="A0A2V5H026"/>
<protein>
    <submittedName>
        <fullName evidence="1">Uncharacterized protein</fullName>
    </submittedName>
</protein>
<dbReference type="OMA" id="SCINCYA"/>
<sequence>MLWLSGSSESGGEAQLERSLSPKLFAALEAHAASEIWGLSVNIGIQPEGMDLAAYFGGSSMPTFHLVYKILLRGRASVTAVRKAQKVLYESTQDELDQSKSFVVFGIEGLINDIGTNTRFDPRRQPKMLDL</sequence>